<dbReference type="HOGENOM" id="CLU_012862_3_3_7"/>
<evidence type="ECO:0000256" key="5">
    <source>
        <dbReference type="ARBA" id="ARBA00022801"/>
    </source>
</evidence>
<accession>A0LH54</accession>
<dbReference type="SUPFAM" id="SSF48150">
    <property type="entry name" value="DNA-glycosylase"/>
    <property type="match status" value="1"/>
</dbReference>
<comment type="catalytic activity">
    <reaction evidence="12">
        <text>2'-deoxyribonucleotide-(2'-deoxyribose 5'-phosphate)-2'-deoxyribonucleotide-DNA = a 3'-end 2'-deoxyribonucleotide-(2,3-dehydro-2,3-deoxyribose 5'-phosphate)-DNA + a 5'-end 5'-phospho-2'-deoxyribonucleoside-DNA + H(+)</text>
        <dbReference type="Rhea" id="RHEA:66592"/>
        <dbReference type="Rhea" id="RHEA-COMP:13180"/>
        <dbReference type="Rhea" id="RHEA-COMP:16897"/>
        <dbReference type="Rhea" id="RHEA-COMP:17067"/>
        <dbReference type="ChEBI" id="CHEBI:15378"/>
        <dbReference type="ChEBI" id="CHEBI:136412"/>
        <dbReference type="ChEBI" id="CHEBI:157695"/>
        <dbReference type="ChEBI" id="CHEBI:167181"/>
        <dbReference type="EC" id="4.2.99.18"/>
    </reaction>
</comment>
<organism evidence="14 15">
    <name type="scientific">Syntrophobacter fumaroxidans (strain DSM 10017 / MPOB)</name>
    <dbReference type="NCBI Taxonomy" id="335543"/>
    <lineage>
        <taxon>Bacteria</taxon>
        <taxon>Pseudomonadati</taxon>
        <taxon>Thermodesulfobacteriota</taxon>
        <taxon>Syntrophobacteria</taxon>
        <taxon>Syntrophobacterales</taxon>
        <taxon>Syntrophobacteraceae</taxon>
        <taxon>Syntrophobacter</taxon>
    </lineage>
</organism>
<gene>
    <name evidence="12" type="primary">nth</name>
    <name evidence="14" type="ordered locus">Sfum_1062</name>
</gene>
<dbReference type="AlphaFoldDB" id="A0LH54"/>
<dbReference type="InterPro" id="IPR023170">
    <property type="entry name" value="HhH_base_excis_C"/>
</dbReference>
<dbReference type="RefSeq" id="WP_011697927.1">
    <property type="nucleotide sequence ID" value="NC_008554.1"/>
</dbReference>
<dbReference type="Pfam" id="PF00633">
    <property type="entry name" value="HHH"/>
    <property type="match status" value="1"/>
</dbReference>
<dbReference type="InterPro" id="IPR000445">
    <property type="entry name" value="HhH_motif"/>
</dbReference>
<evidence type="ECO:0000313" key="15">
    <source>
        <dbReference type="Proteomes" id="UP000001784"/>
    </source>
</evidence>
<dbReference type="InterPro" id="IPR003265">
    <property type="entry name" value="HhH-GPD_domain"/>
</dbReference>
<dbReference type="PANTHER" id="PTHR10359:SF18">
    <property type="entry name" value="ENDONUCLEASE III"/>
    <property type="match status" value="1"/>
</dbReference>
<dbReference type="GO" id="GO:0051539">
    <property type="term" value="F:4 iron, 4 sulfur cluster binding"/>
    <property type="evidence" value="ECO:0007669"/>
    <property type="project" value="UniProtKB-KW"/>
</dbReference>
<keyword evidence="4 12" id="KW-0227">DNA damage</keyword>
<keyword evidence="11 12" id="KW-0326">Glycosidase</keyword>
<keyword evidence="7" id="KW-0411">Iron-sulfur</keyword>
<dbReference type="PANTHER" id="PTHR10359">
    <property type="entry name" value="A/G-SPECIFIC ADENINE GLYCOSYLASE/ENDONUCLEASE III"/>
    <property type="match status" value="1"/>
</dbReference>
<dbReference type="InterPro" id="IPR011257">
    <property type="entry name" value="DNA_glycosylase"/>
</dbReference>
<dbReference type="GO" id="GO:0140078">
    <property type="term" value="F:class I DNA-(apurinic or apyrimidinic site) endonuclease activity"/>
    <property type="evidence" value="ECO:0007669"/>
    <property type="project" value="UniProtKB-EC"/>
</dbReference>
<evidence type="ECO:0000256" key="7">
    <source>
        <dbReference type="ARBA" id="ARBA00023014"/>
    </source>
</evidence>
<keyword evidence="10 12" id="KW-0456">Lyase</keyword>
<evidence type="ECO:0000256" key="2">
    <source>
        <dbReference type="ARBA" id="ARBA00022485"/>
    </source>
</evidence>
<evidence type="ECO:0000256" key="6">
    <source>
        <dbReference type="ARBA" id="ARBA00023004"/>
    </source>
</evidence>
<comment type="similarity">
    <text evidence="1 12">Belongs to the Nth/MutY family.</text>
</comment>
<dbReference type="Gene3D" id="1.10.340.30">
    <property type="entry name" value="Hypothetical protein, domain 2"/>
    <property type="match status" value="1"/>
</dbReference>
<keyword evidence="5 12" id="KW-0378">Hydrolase</keyword>
<dbReference type="PROSITE" id="PS01155">
    <property type="entry name" value="ENDONUCLEASE_III_2"/>
    <property type="match status" value="1"/>
</dbReference>
<evidence type="ECO:0000256" key="9">
    <source>
        <dbReference type="ARBA" id="ARBA00023204"/>
    </source>
</evidence>
<dbReference type="GO" id="GO:0019104">
    <property type="term" value="F:DNA N-glycosylase activity"/>
    <property type="evidence" value="ECO:0007669"/>
    <property type="project" value="UniProtKB-UniRule"/>
</dbReference>
<evidence type="ECO:0000256" key="1">
    <source>
        <dbReference type="ARBA" id="ARBA00008343"/>
    </source>
</evidence>
<dbReference type="Gene3D" id="1.10.1670.10">
    <property type="entry name" value="Helix-hairpin-Helix base-excision DNA repair enzymes (C-terminal)"/>
    <property type="match status" value="1"/>
</dbReference>
<evidence type="ECO:0000256" key="12">
    <source>
        <dbReference type="HAMAP-Rule" id="MF_00942"/>
    </source>
</evidence>
<dbReference type="FunCoup" id="A0LH54">
    <property type="interactions" value="385"/>
</dbReference>
<comment type="function">
    <text evidence="12">DNA repair enzyme that has both DNA N-glycosylase activity and AP-lyase activity. The DNA N-glycosylase activity releases various damaged pyrimidines from DNA by cleaving the N-glycosidic bond, leaving an AP (apurinic/apyrimidinic) site. The AP-lyase activity cleaves the phosphodiester bond 3' to the AP site by a beta-elimination, leaving a 3'-terminal unsaturated sugar and a product with a terminal 5'-phosphate.</text>
</comment>
<dbReference type="GO" id="GO:0006285">
    <property type="term" value="P:base-excision repair, AP site formation"/>
    <property type="evidence" value="ECO:0007669"/>
    <property type="project" value="TreeGrafter"/>
</dbReference>
<proteinExistence type="inferred from homology"/>
<dbReference type="NCBIfam" id="TIGR01083">
    <property type="entry name" value="nth"/>
    <property type="match status" value="1"/>
</dbReference>
<evidence type="ECO:0000256" key="4">
    <source>
        <dbReference type="ARBA" id="ARBA00022763"/>
    </source>
</evidence>
<dbReference type="GO" id="GO:0003677">
    <property type="term" value="F:DNA binding"/>
    <property type="evidence" value="ECO:0007669"/>
    <property type="project" value="UniProtKB-UniRule"/>
</dbReference>
<dbReference type="Pfam" id="PF00730">
    <property type="entry name" value="HhH-GPD"/>
    <property type="match status" value="1"/>
</dbReference>
<comment type="caution">
    <text evidence="12">Lacks conserved residue(s) required for the propagation of feature annotation.</text>
</comment>
<keyword evidence="14" id="KW-0255">Endonuclease</keyword>
<dbReference type="HAMAP" id="MF_00942">
    <property type="entry name" value="Nth"/>
    <property type="match status" value="1"/>
</dbReference>
<keyword evidence="9 12" id="KW-0234">DNA repair</keyword>
<evidence type="ECO:0000313" key="14">
    <source>
        <dbReference type="EMBL" id="ABK16756.1"/>
    </source>
</evidence>
<keyword evidence="8 12" id="KW-0238">DNA-binding</keyword>
<dbReference type="EC" id="4.2.99.18" evidence="12"/>
<evidence type="ECO:0000256" key="3">
    <source>
        <dbReference type="ARBA" id="ARBA00022723"/>
    </source>
</evidence>
<dbReference type="PIRSF" id="PIRSF001435">
    <property type="entry name" value="Nth"/>
    <property type="match status" value="1"/>
</dbReference>
<reference evidence="14 15" key="1">
    <citation type="submission" date="2006-10" db="EMBL/GenBank/DDBJ databases">
        <title>Complete sequence of Syntrophobacter fumaroxidans MPOB.</title>
        <authorList>
            <consortium name="US DOE Joint Genome Institute"/>
            <person name="Copeland A."/>
            <person name="Lucas S."/>
            <person name="Lapidus A."/>
            <person name="Barry K."/>
            <person name="Detter J.C."/>
            <person name="Glavina del Rio T."/>
            <person name="Hammon N."/>
            <person name="Israni S."/>
            <person name="Pitluck S."/>
            <person name="Goltsman E.G."/>
            <person name="Martinez M."/>
            <person name="Schmutz J."/>
            <person name="Larimer F."/>
            <person name="Land M."/>
            <person name="Hauser L."/>
            <person name="Kyrpides N."/>
            <person name="Kim E."/>
            <person name="Boone D.R."/>
            <person name="Brockman F."/>
            <person name="Culley D."/>
            <person name="Ferry J."/>
            <person name="Gunsalus R."/>
            <person name="McInerney M.J."/>
            <person name="Morrison M."/>
            <person name="Plugge C."/>
            <person name="Rohlin L."/>
            <person name="Scholten J."/>
            <person name="Sieber J."/>
            <person name="Stams A.J.M."/>
            <person name="Worm P."/>
            <person name="Henstra A.M."/>
            <person name="Richardson P."/>
        </authorList>
    </citation>
    <scope>NUCLEOTIDE SEQUENCE [LARGE SCALE GENOMIC DNA]</scope>
    <source>
        <strain evidence="15">DSM 10017 / MPOB</strain>
    </source>
</reference>
<dbReference type="InterPro" id="IPR004036">
    <property type="entry name" value="Endonuclease-III-like_CS2"/>
</dbReference>
<keyword evidence="3" id="KW-0479">Metal-binding</keyword>
<dbReference type="GO" id="GO:0046872">
    <property type="term" value="F:metal ion binding"/>
    <property type="evidence" value="ECO:0007669"/>
    <property type="project" value="UniProtKB-KW"/>
</dbReference>
<dbReference type="FunFam" id="1.10.1670.10:FF:000001">
    <property type="entry name" value="Endonuclease III"/>
    <property type="match status" value="1"/>
</dbReference>
<comment type="cofactor">
    <cofactor evidence="12">
        <name>[4Fe-4S] cluster</name>
        <dbReference type="ChEBI" id="CHEBI:49883"/>
    </cofactor>
    <text evidence="12">Binds 1 [4Fe-4S] cluster.</text>
</comment>
<sequence>MPRNQPKTPSKRKRPPAEKVRAIVEILDRTYPDAACSLDFRNPLELLVATVLSAQCTDERVNLVTPALFQRYPTAKAYADAPLEQLETDVKSTGFYRNKARNIKEACRVLAEEHGGEIPPNLDILVKLPGIGRKTANVILGNAFGIPGIVVDTHVGRVSERLGLTSEKDPEKIERDLMEIIPREKWIKFCHQLIGLGREICQARKPKTGVCPLRPHCDHAAAHPELG</sequence>
<feature type="domain" description="HhH-GPD" evidence="13">
    <location>
        <begin position="52"/>
        <end position="199"/>
    </location>
</feature>
<evidence type="ECO:0000256" key="8">
    <source>
        <dbReference type="ARBA" id="ARBA00023125"/>
    </source>
</evidence>
<keyword evidence="14" id="KW-0540">Nuclease</keyword>
<dbReference type="FunFam" id="1.10.340.30:FF:000001">
    <property type="entry name" value="Endonuclease III"/>
    <property type="match status" value="1"/>
</dbReference>
<dbReference type="KEGG" id="sfu:Sfum_1062"/>
<keyword evidence="6" id="KW-0408">Iron</keyword>
<dbReference type="InterPro" id="IPR005759">
    <property type="entry name" value="Nth"/>
</dbReference>
<dbReference type="OrthoDB" id="9800977at2"/>
<dbReference type="STRING" id="335543.Sfum_1062"/>
<keyword evidence="2" id="KW-0004">4Fe-4S</keyword>
<evidence type="ECO:0000259" key="13">
    <source>
        <dbReference type="SMART" id="SM00478"/>
    </source>
</evidence>
<dbReference type="Proteomes" id="UP000001784">
    <property type="component" value="Chromosome"/>
</dbReference>
<keyword evidence="15" id="KW-1185">Reference proteome</keyword>
<dbReference type="CDD" id="cd00056">
    <property type="entry name" value="ENDO3c"/>
    <property type="match status" value="1"/>
</dbReference>
<dbReference type="SMART" id="SM00478">
    <property type="entry name" value="ENDO3c"/>
    <property type="match status" value="1"/>
</dbReference>
<evidence type="ECO:0000256" key="10">
    <source>
        <dbReference type="ARBA" id="ARBA00023239"/>
    </source>
</evidence>
<dbReference type="InParanoid" id="A0LH54"/>
<name>A0LH54_SYNFM</name>
<protein>
    <recommendedName>
        <fullName evidence="12">Endonuclease III</fullName>
        <ecNumber evidence="12">4.2.99.18</ecNumber>
    </recommendedName>
    <alternativeName>
        <fullName evidence="12">DNA-(apurinic or apyrimidinic site) lyase</fullName>
    </alternativeName>
</protein>
<dbReference type="eggNOG" id="COG0177">
    <property type="taxonomic scope" value="Bacteria"/>
</dbReference>
<dbReference type="EMBL" id="CP000478">
    <property type="protein sequence ID" value="ABK16756.1"/>
    <property type="molecule type" value="Genomic_DNA"/>
</dbReference>
<evidence type="ECO:0000256" key="11">
    <source>
        <dbReference type="ARBA" id="ARBA00023295"/>
    </source>
</evidence>